<gene>
    <name evidence="1" type="ORF">GV791_30435</name>
</gene>
<name>A0A6P1CYI6_9NOCA</name>
<protein>
    <submittedName>
        <fullName evidence="1">Uncharacterized protein</fullName>
    </submittedName>
</protein>
<comment type="caution">
    <text evidence="1">The sequence shown here is derived from an EMBL/GenBank/DDBJ whole genome shotgun (WGS) entry which is preliminary data.</text>
</comment>
<evidence type="ECO:0000313" key="2">
    <source>
        <dbReference type="Proteomes" id="UP000471166"/>
    </source>
</evidence>
<sequence length="301" mass="33484">MLHPENDLNTLVARFREITERAPWVLELLPGLTDAELNTFPLPVPEPERDLLQRFRGFVLTIDPGGSYRMFFGPGSTVDPGDPGPKEPEHTPLLSGQFSNIWHTVPGDLAILLHTNDAAERFYVDVDASSGRWGGVFGDSPDYGGSCEMSFLARSVIDWWNEIAKSLLVEINNGRILQDRYDYQIDDDEQCGCSTPCSCDFEDLGSFLDNNPAFSNSYAPWSGNVPVIGYVEGKQARHLFDRATLDQIGNLPDDSCHLFDLRAVHPPVRLYRSTKSVRLLRRGGGAFAISASDSTLDRHNP</sequence>
<dbReference type="AlphaFoldDB" id="A0A6P1CYI6"/>
<proteinExistence type="predicted"/>
<dbReference type="Proteomes" id="UP000471166">
    <property type="component" value="Unassembled WGS sequence"/>
</dbReference>
<dbReference type="EMBL" id="JAAGVB010000123">
    <property type="protein sequence ID" value="NEW36842.1"/>
    <property type="molecule type" value="Genomic_DNA"/>
</dbReference>
<organism evidence="1 2">
    <name type="scientific">Nocardia cyriacigeorgica</name>
    <dbReference type="NCBI Taxonomy" id="135487"/>
    <lineage>
        <taxon>Bacteria</taxon>
        <taxon>Bacillati</taxon>
        <taxon>Actinomycetota</taxon>
        <taxon>Actinomycetes</taxon>
        <taxon>Mycobacteriales</taxon>
        <taxon>Nocardiaceae</taxon>
        <taxon>Nocardia</taxon>
    </lineage>
</organism>
<dbReference type="RefSeq" id="WP_014348778.1">
    <property type="nucleotide sequence ID" value="NZ_AP026975.1"/>
</dbReference>
<evidence type="ECO:0000313" key="1">
    <source>
        <dbReference type="EMBL" id="NEW36842.1"/>
    </source>
</evidence>
<accession>A0A6P1CYI6</accession>
<reference evidence="1 2" key="1">
    <citation type="submission" date="2020-01" db="EMBL/GenBank/DDBJ databases">
        <title>Genetics and antimicrobial susceptibilities of Nocardia species isolated from the soil; a comparison with species isolated from humans.</title>
        <authorList>
            <person name="Carrasco G."/>
            <person name="Monzon S."/>
            <person name="Sansegundo M."/>
            <person name="Garcia E."/>
            <person name="Garrido N."/>
            <person name="Medina M.J."/>
            <person name="Villalon P."/>
            <person name="Ramirez-Arocha A.C."/>
            <person name="Jimenez P."/>
            <person name="Cuesta I."/>
            <person name="Valdezate S."/>
        </authorList>
    </citation>
    <scope>NUCLEOTIDE SEQUENCE [LARGE SCALE GENOMIC DNA]</scope>
    <source>
        <strain evidence="1 2">CNM20110626</strain>
    </source>
</reference>